<evidence type="ECO:0000313" key="3">
    <source>
        <dbReference type="Proteomes" id="UP000321787"/>
    </source>
</evidence>
<dbReference type="EMBL" id="BJTZ01000057">
    <property type="protein sequence ID" value="GEK16044.1"/>
    <property type="molecule type" value="Genomic_DNA"/>
</dbReference>
<dbReference type="Proteomes" id="UP000321787">
    <property type="component" value="Unassembled WGS sequence"/>
</dbReference>
<evidence type="ECO:0000313" key="2">
    <source>
        <dbReference type="EMBL" id="GEK16044.1"/>
    </source>
</evidence>
<reference evidence="2 3" key="1">
    <citation type="submission" date="2019-07" db="EMBL/GenBank/DDBJ databases">
        <title>Whole genome shotgun sequence of Aliivibrio fischeri NBRC 101058.</title>
        <authorList>
            <person name="Hosoyama A."/>
            <person name="Uohara A."/>
            <person name="Ohji S."/>
            <person name="Ichikawa N."/>
        </authorList>
    </citation>
    <scope>NUCLEOTIDE SEQUENCE [LARGE SCALE GENOMIC DNA]</scope>
    <source>
        <strain evidence="2 3">NBRC 101058</strain>
    </source>
</reference>
<feature type="compositionally biased region" description="Basic and acidic residues" evidence="1">
    <location>
        <begin position="31"/>
        <end position="42"/>
    </location>
</feature>
<dbReference type="AlphaFoldDB" id="A0A510UN46"/>
<organism evidence="2 3">
    <name type="scientific">Aliivibrio fischeri</name>
    <name type="common">Vibrio fischeri</name>
    <dbReference type="NCBI Taxonomy" id="668"/>
    <lineage>
        <taxon>Bacteria</taxon>
        <taxon>Pseudomonadati</taxon>
        <taxon>Pseudomonadota</taxon>
        <taxon>Gammaproteobacteria</taxon>
        <taxon>Vibrionales</taxon>
        <taxon>Vibrionaceae</taxon>
        <taxon>Aliivibrio</taxon>
    </lineage>
</organism>
<dbReference type="RefSeq" id="WP_146866731.1">
    <property type="nucleotide sequence ID" value="NZ_BJTZ01000057.1"/>
</dbReference>
<proteinExistence type="predicted"/>
<feature type="region of interest" description="Disordered" evidence="1">
    <location>
        <begin position="31"/>
        <end position="82"/>
    </location>
</feature>
<sequence length="225" mass="25095">MTLKKKVLYALMGFSLLGMIGNTLSSNLNERSKKETKTRLAEQRQAWEFQNTDTLTPVIESQSPPSPQPITATTTPNTSLPLSQGAQRALDSLQQTYLSEVNTKAMKAAKEEWEAEQSLLNTKKTKENTVIVPVDPIYTSSSYKAVSPIEQVIVKSIFFNDSRVVAWVEFEGQLIPIKEQSVFLDTVVDSITKNSVVFNEGGRLVTRYMSASKKAVQKNENISKE</sequence>
<accession>A0A510UN46</accession>
<gene>
    <name evidence="2" type="ORF">AFI02nite_40800</name>
</gene>
<evidence type="ECO:0000256" key="1">
    <source>
        <dbReference type="SAM" id="MobiDB-lite"/>
    </source>
</evidence>
<name>A0A510UN46_ALIFS</name>
<protein>
    <submittedName>
        <fullName evidence="2">Uncharacterized protein</fullName>
    </submittedName>
</protein>
<comment type="caution">
    <text evidence="2">The sequence shown here is derived from an EMBL/GenBank/DDBJ whole genome shotgun (WGS) entry which is preliminary data.</text>
</comment>